<name>A0ABY5S5T4_9BACL</name>
<dbReference type="Proteomes" id="UP001057877">
    <property type="component" value="Chromosome"/>
</dbReference>
<dbReference type="RefSeq" id="WP_258385360.1">
    <property type="nucleotide sequence ID" value="NZ_CP091430.1"/>
</dbReference>
<keyword evidence="4" id="KW-1185">Reference proteome</keyword>
<accession>A0ABY5S5T4</accession>
<sequence>MKKKIAYMLIGALCSIVLSYGFVAFADHDSSATTEDKPTAASGTYVVPPKAVAAPKPAAAQPSASEGPIKLDQLKDLEIKIAGNGLKIEIELEREQAKVESKVEINRGQDQENHLTGSEATQFIQQLLDALKLQENMNKQQVLDALFKHFAVEPAKVEIKVEIKLTDRLEVLKYEQEKDDDDVNANVQNVQKEQDDQKEQLANKDQLTQKEQKKALIAKKKALQEAWQKAHKEQQAKKKQQKQFARDDRDDDHHDGKQEDEDDDDDDDHDGDHGQHESHDHENHDNEDEE</sequence>
<feature type="signal peptide" evidence="2">
    <location>
        <begin position="1"/>
        <end position="26"/>
    </location>
</feature>
<proteinExistence type="predicted"/>
<feature type="compositionally biased region" description="Basic and acidic residues" evidence="1">
    <location>
        <begin position="270"/>
        <end position="284"/>
    </location>
</feature>
<protein>
    <submittedName>
        <fullName evidence="3">YusW family protein</fullName>
    </submittedName>
</protein>
<feature type="compositionally biased region" description="Acidic residues" evidence="1">
    <location>
        <begin position="258"/>
        <end position="269"/>
    </location>
</feature>
<feature type="compositionally biased region" description="Basic and acidic residues" evidence="1">
    <location>
        <begin position="244"/>
        <end position="257"/>
    </location>
</feature>
<evidence type="ECO:0000256" key="2">
    <source>
        <dbReference type="SAM" id="SignalP"/>
    </source>
</evidence>
<evidence type="ECO:0000313" key="3">
    <source>
        <dbReference type="EMBL" id="UVI29271.1"/>
    </source>
</evidence>
<dbReference type="EMBL" id="CP091430">
    <property type="protein sequence ID" value="UVI29271.1"/>
    <property type="molecule type" value="Genomic_DNA"/>
</dbReference>
<evidence type="ECO:0000256" key="1">
    <source>
        <dbReference type="SAM" id="MobiDB-lite"/>
    </source>
</evidence>
<dbReference type="Pfam" id="PF14039">
    <property type="entry name" value="YusW"/>
    <property type="match status" value="1"/>
</dbReference>
<reference evidence="3" key="1">
    <citation type="submission" date="2022-01" db="EMBL/GenBank/DDBJ databases">
        <title>Paenibacillus spongiae sp. nov., isolated from marine sponge.</title>
        <authorList>
            <person name="Li Z."/>
            <person name="Zhang M."/>
        </authorList>
    </citation>
    <scope>NUCLEOTIDE SEQUENCE</scope>
    <source>
        <strain evidence="3">PHS-Z3</strain>
    </source>
</reference>
<feature type="region of interest" description="Disordered" evidence="1">
    <location>
        <begin position="226"/>
        <end position="290"/>
    </location>
</feature>
<evidence type="ECO:0000313" key="4">
    <source>
        <dbReference type="Proteomes" id="UP001057877"/>
    </source>
</evidence>
<dbReference type="InterPro" id="IPR025623">
    <property type="entry name" value="YusW"/>
</dbReference>
<gene>
    <name evidence="3" type="ORF">L1F29_28200</name>
</gene>
<organism evidence="3 4">
    <name type="scientific">Paenibacillus spongiae</name>
    <dbReference type="NCBI Taxonomy" id="2909671"/>
    <lineage>
        <taxon>Bacteria</taxon>
        <taxon>Bacillati</taxon>
        <taxon>Bacillota</taxon>
        <taxon>Bacilli</taxon>
        <taxon>Bacillales</taxon>
        <taxon>Paenibacillaceae</taxon>
        <taxon>Paenibacillus</taxon>
    </lineage>
</organism>
<feature type="chain" id="PRO_5047508916" evidence="2">
    <location>
        <begin position="27"/>
        <end position="290"/>
    </location>
</feature>
<keyword evidence="2" id="KW-0732">Signal</keyword>